<dbReference type="Proteomes" id="UP000431684">
    <property type="component" value="Unassembled WGS sequence"/>
</dbReference>
<protein>
    <submittedName>
        <fullName evidence="2">Uncharacterized protein</fullName>
    </submittedName>
</protein>
<keyword evidence="1" id="KW-0732">Signal</keyword>
<keyword evidence="3" id="KW-1185">Reference proteome</keyword>
<evidence type="ECO:0000313" key="2">
    <source>
        <dbReference type="EMBL" id="MUI11374.1"/>
    </source>
</evidence>
<feature type="signal peptide" evidence="1">
    <location>
        <begin position="1"/>
        <end position="38"/>
    </location>
</feature>
<dbReference type="EMBL" id="WNWM01000002">
    <property type="protein sequence ID" value="MUI11374.1"/>
    <property type="molecule type" value="Genomic_DNA"/>
</dbReference>
<dbReference type="AlphaFoldDB" id="A0A6I3X3E0"/>
<proteinExistence type="predicted"/>
<accession>A0A6I3X3E0</accession>
<name>A0A6I3X3E0_9BURK</name>
<dbReference type="OrthoDB" id="7427934at2"/>
<evidence type="ECO:0000256" key="1">
    <source>
        <dbReference type="SAM" id="SignalP"/>
    </source>
</evidence>
<feature type="chain" id="PRO_5026195875" evidence="1">
    <location>
        <begin position="39"/>
        <end position="156"/>
    </location>
</feature>
<comment type="caution">
    <text evidence="2">The sequence shown here is derived from an EMBL/GenBank/DDBJ whole genome shotgun (WGS) entry which is preliminary data.</text>
</comment>
<gene>
    <name evidence="2" type="ORF">GJV26_02555</name>
</gene>
<reference evidence="2 3" key="1">
    <citation type="submission" date="2019-11" db="EMBL/GenBank/DDBJ databases">
        <title>Draft Genome Sequences of Six Type Strains of the Genus Massilia.</title>
        <authorList>
            <person name="Miess H."/>
            <person name="Frediansyah A."/>
            <person name="Goeker M."/>
            <person name="Gross H."/>
        </authorList>
    </citation>
    <scope>NUCLEOTIDE SEQUENCE [LARGE SCALE GENOMIC DNA]</scope>
    <source>
        <strain evidence="2 3">DSM 17513</strain>
    </source>
</reference>
<evidence type="ECO:0000313" key="3">
    <source>
        <dbReference type="Proteomes" id="UP000431684"/>
    </source>
</evidence>
<dbReference type="RefSeq" id="WP_155707385.1">
    <property type="nucleotide sequence ID" value="NZ_BMWU01000016.1"/>
</dbReference>
<organism evidence="2 3">
    <name type="scientific">Pseudoduganella dura</name>
    <dbReference type="NCBI Taxonomy" id="321982"/>
    <lineage>
        <taxon>Bacteria</taxon>
        <taxon>Pseudomonadati</taxon>
        <taxon>Pseudomonadota</taxon>
        <taxon>Betaproteobacteria</taxon>
        <taxon>Burkholderiales</taxon>
        <taxon>Oxalobacteraceae</taxon>
        <taxon>Telluria group</taxon>
        <taxon>Pseudoduganella</taxon>
    </lineage>
</organism>
<sequence length="156" mass="16863">MTSTRQQLAHAQMHSGRRRILLKCGLATAMLPLLSAKAALPVQAHGQAAISTMESYDAVVVDMRHARARAHGLAQRGRAGVIRGMNGDPTTVWQELLDPLWRNGPALVSGMTTGPALFCIEQLAHGHGMRVLERSVQGTDQALVTWLIGPARKQES</sequence>